<reference evidence="1" key="1">
    <citation type="submission" date="2018-06" db="EMBL/GenBank/DDBJ databases">
        <authorList>
            <person name="Zhirakovskaya E."/>
        </authorList>
    </citation>
    <scope>NUCLEOTIDE SEQUENCE</scope>
</reference>
<evidence type="ECO:0000313" key="1">
    <source>
        <dbReference type="EMBL" id="VAW14106.1"/>
    </source>
</evidence>
<proteinExistence type="predicted"/>
<organism evidence="1">
    <name type="scientific">hydrothermal vent metagenome</name>
    <dbReference type="NCBI Taxonomy" id="652676"/>
    <lineage>
        <taxon>unclassified sequences</taxon>
        <taxon>metagenomes</taxon>
        <taxon>ecological metagenomes</taxon>
    </lineage>
</organism>
<dbReference type="EMBL" id="UOEN01000204">
    <property type="protein sequence ID" value="VAW14106.1"/>
    <property type="molecule type" value="Genomic_DNA"/>
</dbReference>
<protein>
    <submittedName>
        <fullName evidence="1">Uncharacterized protein</fullName>
    </submittedName>
</protein>
<name>A0A3B0U3V3_9ZZZZ</name>
<gene>
    <name evidence="1" type="ORF">MNBD_BACTEROID05-983</name>
</gene>
<accession>A0A3B0U3V3</accession>
<feature type="non-terminal residue" evidence="1">
    <location>
        <position position="85"/>
    </location>
</feature>
<sequence length="85" mass="10041">MRRLTKREKNIFILCVLVGSVYLVTNGVVKPLRKSIANIDQKIDSQKRRLRKQLKTVKKAKQLQRKHDEFLSQFKQDKSNDQVMS</sequence>
<dbReference type="AlphaFoldDB" id="A0A3B0U3V3"/>